<keyword evidence="4" id="KW-1185">Reference proteome</keyword>
<evidence type="ECO:0000256" key="1">
    <source>
        <dbReference type="SAM" id="Phobius"/>
    </source>
</evidence>
<dbReference type="EMBL" id="JH993167">
    <property type="protein sequence ID" value="EKX32870.1"/>
    <property type="molecule type" value="Genomic_DNA"/>
</dbReference>
<accession>L1IAK9</accession>
<dbReference type="AlphaFoldDB" id="L1IAK9"/>
<dbReference type="GeneID" id="17289612"/>
<gene>
    <name evidence="2" type="ORF">GUITHDRAFT_120937</name>
</gene>
<protein>
    <submittedName>
        <fullName evidence="2 3">Uncharacterized protein</fullName>
    </submittedName>
</protein>
<proteinExistence type="predicted"/>
<dbReference type="PaxDb" id="55529-EKX32870"/>
<organism evidence="2">
    <name type="scientific">Guillardia theta (strain CCMP2712)</name>
    <name type="common">Cryptophyte</name>
    <dbReference type="NCBI Taxonomy" id="905079"/>
    <lineage>
        <taxon>Eukaryota</taxon>
        <taxon>Cryptophyceae</taxon>
        <taxon>Pyrenomonadales</taxon>
        <taxon>Geminigeraceae</taxon>
        <taxon>Guillardia</taxon>
    </lineage>
</organism>
<evidence type="ECO:0000313" key="3">
    <source>
        <dbReference type="EnsemblProtists" id="EKX32870"/>
    </source>
</evidence>
<dbReference type="RefSeq" id="XP_005819850.1">
    <property type="nucleotide sequence ID" value="XM_005819793.1"/>
</dbReference>
<keyword evidence="1" id="KW-0472">Membrane</keyword>
<sequence length="490" mass="56559">MMEDVAWVCEVCQEQIEGIIWQCMRGHLFCGDCCTLMLSETGQQKCRACGATMDGYRNRALERLREKAASKESHDSEGVMRRRKAGEEVYAMWSKFIKRVDNKRVQDPPVQCKEDEKGKGQQKLDRRLEWLTWVVFALIGLCGILILTLSFLIVTHALSGLGSSLIPPASSSHRVNVSHPGSLHNIGGVVHNHSSADEAGDEELEDEHELFDNMTAARSENELNWAYIPVPRPLPKCNFREGDVVVIEWTWVIMADSMGFAFQDSLRGVDKFDHHGNHDLEYGVWVCLIPEAIVRQPCVNYLPNGESDLACFKFHEHKREFHFWRWNFGPEKGYTPVSWKEVQDGRPVQCDFKPGQRITITTSEIEHMWRTHHAFNGSLPPSAVEGNKKRWWCIGPHLMAVIRTRISPTKDWLTKEYLEQDTSLNRPCLKWSSDLGSYYDYFAFDLACMRFDEVNKNFYFWDWNSKRTDPGKIVYSVAYRAVRRRGPLVM</sequence>
<reference evidence="2 4" key="1">
    <citation type="journal article" date="2012" name="Nature">
        <title>Algal genomes reveal evolutionary mosaicism and the fate of nucleomorphs.</title>
        <authorList>
            <consortium name="DOE Joint Genome Institute"/>
            <person name="Curtis B.A."/>
            <person name="Tanifuji G."/>
            <person name="Burki F."/>
            <person name="Gruber A."/>
            <person name="Irimia M."/>
            <person name="Maruyama S."/>
            <person name="Arias M.C."/>
            <person name="Ball S.G."/>
            <person name="Gile G.H."/>
            <person name="Hirakawa Y."/>
            <person name="Hopkins J.F."/>
            <person name="Kuo A."/>
            <person name="Rensing S.A."/>
            <person name="Schmutz J."/>
            <person name="Symeonidi A."/>
            <person name="Elias M."/>
            <person name="Eveleigh R.J."/>
            <person name="Herman E.K."/>
            <person name="Klute M.J."/>
            <person name="Nakayama T."/>
            <person name="Obornik M."/>
            <person name="Reyes-Prieto A."/>
            <person name="Armbrust E.V."/>
            <person name="Aves S.J."/>
            <person name="Beiko R.G."/>
            <person name="Coutinho P."/>
            <person name="Dacks J.B."/>
            <person name="Durnford D.G."/>
            <person name="Fast N.M."/>
            <person name="Green B.R."/>
            <person name="Grisdale C.J."/>
            <person name="Hempel F."/>
            <person name="Henrissat B."/>
            <person name="Hoppner M.P."/>
            <person name="Ishida K."/>
            <person name="Kim E."/>
            <person name="Koreny L."/>
            <person name="Kroth P.G."/>
            <person name="Liu Y."/>
            <person name="Malik S.B."/>
            <person name="Maier U.G."/>
            <person name="McRose D."/>
            <person name="Mock T."/>
            <person name="Neilson J.A."/>
            <person name="Onodera N.T."/>
            <person name="Poole A.M."/>
            <person name="Pritham E.J."/>
            <person name="Richards T.A."/>
            <person name="Rocap G."/>
            <person name="Roy S.W."/>
            <person name="Sarai C."/>
            <person name="Schaack S."/>
            <person name="Shirato S."/>
            <person name="Slamovits C.H."/>
            <person name="Spencer D.F."/>
            <person name="Suzuki S."/>
            <person name="Worden A.Z."/>
            <person name="Zauner S."/>
            <person name="Barry K."/>
            <person name="Bell C."/>
            <person name="Bharti A.K."/>
            <person name="Crow J.A."/>
            <person name="Grimwood J."/>
            <person name="Kramer R."/>
            <person name="Lindquist E."/>
            <person name="Lucas S."/>
            <person name="Salamov A."/>
            <person name="McFadden G.I."/>
            <person name="Lane C.E."/>
            <person name="Keeling P.J."/>
            <person name="Gray M.W."/>
            <person name="Grigoriev I.V."/>
            <person name="Archibald J.M."/>
        </authorList>
    </citation>
    <scope>NUCLEOTIDE SEQUENCE</scope>
    <source>
        <strain evidence="2 4">CCMP2712</strain>
    </source>
</reference>
<keyword evidence="1" id="KW-1133">Transmembrane helix</keyword>
<evidence type="ECO:0000313" key="4">
    <source>
        <dbReference type="Proteomes" id="UP000011087"/>
    </source>
</evidence>
<reference evidence="4" key="2">
    <citation type="submission" date="2012-11" db="EMBL/GenBank/DDBJ databases">
        <authorList>
            <person name="Kuo A."/>
            <person name="Curtis B.A."/>
            <person name="Tanifuji G."/>
            <person name="Burki F."/>
            <person name="Gruber A."/>
            <person name="Irimia M."/>
            <person name="Maruyama S."/>
            <person name="Arias M.C."/>
            <person name="Ball S.G."/>
            <person name="Gile G.H."/>
            <person name="Hirakawa Y."/>
            <person name="Hopkins J.F."/>
            <person name="Rensing S.A."/>
            <person name="Schmutz J."/>
            <person name="Symeonidi A."/>
            <person name="Elias M."/>
            <person name="Eveleigh R.J."/>
            <person name="Herman E.K."/>
            <person name="Klute M.J."/>
            <person name="Nakayama T."/>
            <person name="Obornik M."/>
            <person name="Reyes-Prieto A."/>
            <person name="Armbrust E.V."/>
            <person name="Aves S.J."/>
            <person name="Beiko R.G."/>
            <person name="Coutinho P."/>
            <person name="Dacks J.B."/>
            <person name="Durnford D.G."/>
            <person name="Fast N.M."/>
            <person name="Green B.R."/>
            <person name="Grisdale C."/>
            <person name="Hempe F."/>
            <person name="Henrissat B."/>
            <person name="Hoppner M.P."/>
            <person name="Ishida K.-I."/>
            <person name="Kim E."/>
            <person name="Koreny L."/>
            <person name="Kroth P.G."/>
            <person name="Liu Y."/>
            <person name="Malik S.-B."/>
            <person name="Maier U.G."/>
            <person name="McRose D."/>
            <person name="Mock T."/>
            <person name="Neilson J.A."/>
            <person name="Onodera N.T."/>
            <person name="Poole A.M."/>
            <person name="Pritham E.J."/>
            <person name="Richards T.A."/>
            <person name="Rocap G."/>
            <person name="Roy S.W."/>
            <person name="Sarai C."/>
            <person name="Schaack S."/>
            <person name="Shirato S."/>
            <person name="Slamovits C.H."/>
            <person name="Spencer D.F."/>
            <person name="Suzuki S."/>
            <person name="Worden A.Z."/>
            <person name="Zauner S."/>
            <person name="Barry K."/>
            <person name="Bell C."/>
            <person name="Bharti A.K."/>
            <person name="Crow J.A."/>
            <person name="Grimwood J."/>
            <person name="Kramer R."/>
            <person name="Lindquist E."/>
            <person name="Lucas S."/>
            <person name="Salamov A."/>
            <person name="McFadden G.I."/>
            <person name="Lane C.E."/>
            <person name="Keeling P.J."/>
            <person name="Gray M.W."/>
            <person name="Grigoriev I.V."/>
            <person name="Archibald J.M."/>
        </authorList>
    </citation>
    <scope>NUCLEOTIDE SEQUENCE</scope>
    <source>
        <strain evidence="4">CCMP2712</strain>
    </source>
</reference>
<dbReference type="Proteomes" id="UP000011087">
    <property type="component" value="Unassembled WGS sequence"/>
</dbReference>
<reference evidence="3" key="3">
    <citation type="submission" date="2015-06" db="UniProtKB">
        <authorList>
            <consortium name="EnsemblProtists"/>
        </authorList>
    </citation>
    <scope>IDENTIFICATION</scope>
</reference>
<keyword evidence="1" id="KW-0812">Transmembrane</keyword>
<dbReference type="HOGENOM" id="CLU_557186_0_0_1"/>
<feature type="transmembrane region" description="Helical" evidence="1">
    <location>
        <begin position="130"/>
        <end position="154"/>
    </location>
</feature>
<evidence type="ECO:0000313" key="2">
    <source>
        <dbReference type="EMBL" id="EKX32870.1"/>
    </source>
</evidence>
<name>L1IAK9_GUITC</name>
<dbReference type="KEGG" id="gtt:GUITHDRAFT_120937"/>
<dbReference type="EnsemblProtists" id="EKX32870">
    <property type="protein sequence ID" value="EKX32870"/>
    <property type="gene ID" value="GUITHDRAFT_120937"/>
</dbReference>